<feature type="region of interest" description="Disordered" evidence="3">
    <location>
        <begin position="1"/>
        <end position="33"/>
    </location>
</feature>
<dbReference type="CDD" id="cd03443">
    <property type="entry name" value="PaaI_thioesterase"/>
    <property type="match status" value="1"/>
</dbReference>
<gene>
    <name evidence="5" type="ORF">BD410DRAFT_440708</name>
</gene>
<dbReference type="Gene3D" id="3.10.129.10">
    <property type="entry name" value="Hotdog Thioesterase"/>
    <property type="match status" value="1"/>
</dbReference>
<dbReference type="InterPro" id="IPR039298">
    <property type="entry name" value="ACOT13"/>
</dbReference>
<accession>A0A4Y7PWJ1</accession>
<evidence type="ECO:0000313" key="5">
    <source>
        <dbReference type="EMBL" id="TDL19398.1"/>
    </source>
</evidence>
<feature type="compositionally biased region" description="Polar residues" evidence="3">
    <location>
        <begin position="1"/>
        <end position="17"/>
    </location>
</feature>
<reference evidence="5 6" key="1">
    <citation type="submission" date="2018-06" db="EMBL/GenBank/DDBJ databases">
        <title>A transcriptomic atlas of mushroom development highlights an independent origin of complex multicellularity.</title>
        <authorList>
            <consortium name="DOE Joint Genome Institute"/>
            <person name="Krizsan K."/>
            <person name="Almasi E."/>
            <person name="Merenyi Z."/>
            <person name="Sahu N."/>
            <person name="Viragh M."/>
            <person name="Koszo T."/>
            <person name="Mondo S."/>
            <person name="Kiss B."/>
            <person name="Balint B."/>
            <person name="Kues U."/>
            <person name="Barry K."/>
            <person name="Hegedus J.C."/>
            <person name="Henrissat B."/>
            <person name="Johnson J."/>
            <person name="Lipzen A."/>
            <person name="Ohm R."/>
            <person name="Nagy I."/>
            <person name="Pangilinan J."/>
            <person name="Yan J."/>
            <person name="Xiong Y."/>
            <person name="Grigoriev I.V."/>
            <person name="Hibbett D.S."/>
            <person name="Nagy L.G."/>
        </authorList>
    </citation>
    <scope>NUCLEOTIDE SEQUENCE [LARGE SCALE GENOMIC DNA]</scope>
    <source>
        <strain evidence="5 6">SZMC22713</strain>
    </source>
</reference>
<keyword evidence="6" id="KW-1185">Reference proteome</keyword>
<evidence type="ECO:0000256" key="1">
    <source>
        <dbReference type="ARBA" id="ARBA00008324"/>
    </source>
</evidence>
<dbReference type="Pfam" id="PF03061">
    <property type="entry name" value="4HBT"/>
    <property type="match status" value="1"/>
</dbReference>
<dbReference type="EMBL" id="ML170197">
    <property type="protein sequence ID" value="TDL19398.1"/>
    <property type="molecule type" value="Genomic_DNA"/>
</dbReference>
<keyword evidence="2" id="KW-0378">Hydrolase</keyword>
<dbReference type="SUPFAM" id="SSF54637">
    <property type="entry name" value="Thioesterase/thiol ester dehydrase-isomerase"/>
    <property type="match status" value="1"/>
</dbReference>
<dbReference type="OrthoDB" id="2831072at2759"/>
<dbReference type="Proteomes" id="UP000294933">
    <property type="component" value="Unassembled WGS sequence"/>
</dbReference>
<dbReference type="STRING" id="50990.A0A4Y7PWJ1"/>
<dbReference type="GO" id="GO:0047617">
    <property type="term" value="F:fatty acyl-CoA hydrolase activity"/>
    <property type="evidence" value="ECO:0007669"/>
    <property type="project" value="InterPro"/>
</dbReference>
<evidence type="ECO:0000259" key="4">
    <source>
        <dbReference type="Pfam" id="PF03061"/>
    </source>
</evidence>
<organism evidence="5 6">
    <name type="scientific">Rickenella mellea</name>
    <dbReference type="NCBI Taxonomy" id="50990"/>
    <lineage>
        <taxon>Eukaryota</taxon>
        <taxon>Fungi</taxon>
        <taxon>Dikarya</taxon>
        <taxon>Basidiomycota</taxon>
        <taxon>Agaricomycotina</taxon>
        <taxon>Agaricomycetes</taxon>
        <taxon>Hymenochaetales</taxon>
        <taxon>Rickenellaceae</taxon>
        <taxon>Rickenella</taxon>
    </lineage>
</organism>
<sequence>MQPSASWGNFETSSGPTPTKPIAPTQSTSRWRPNPRITDAKLLLGSAPPEVKETLWNIMEGALPSGLFCEDIRKTIRIQRFDVDTVAGKQVSKTIGELEITNLMTNGFRTMHGGCACFLVDWWTASMRYTLDGNRLSINLNVSFHAPAPEGTTIQLVARSISVGKRITDSRCEILDARTGRLLVSGTHKQMAVTNLASL</sequence>
<name>A0A4Y7PWJ1_9AGAM</name>
<evidence type="ECO:0000256" key="3">
    <source>
        <dbReference type="SAM" id="MobiDB-lite"/>
    </source>
</evidence>
<feature type="domain" description="Thioesterase" evidence="4">
    <location>
        <begin position="110"/>
        <end position="177"/>
    </location>
</feature>
<protein>
    <recommendedName>
        <fullName evidence="4">Thioesterase domain-containing protein</fullName>
    </recommendedName>
</protein>
<evidence type="ECO:0000313" key="6">
    <source>
        <dbReference type="Proteomes" id="UP000294933"/>
    </source>
</evidence>
<proteinExistence type="inferred from homology"/>
<dbReference type="VEuPathDB" id="FungiDB:BD410DRAFT_440708"/>
<dbReference type="InterPro" id="IPR029069">
    <property type="entry name" value="HotDog_dom_sf"/>
</dbReference>
<dbReference type="AlphaFoldDB" id="A0A4Y7PWJ1"/>
<dbReference type="PANTHER" id="PTHR21660">
    <property type="entry name" value="THIOESTERASE SUPERFAMILY MEMBER-RELATED"/>
    <property type="match status" value="1"/>
</dbReference>
<dbReference type="InterPro" id="IPR006683">
    <property type="entry name" value="Thioestr_dom"/>
</dbReference>
<comment type="similarity">
    <text evidence="1">Belongs to the thioesterase PaaI family.</text>
</comment>
<evidence type="ECO:0000256" key="2">
    <source>
        <dbReference type="ARBA" id="ARBA00022801"/>
    </source>
</evidence>
<dbReference type="PANTHER" id="PTHR21660:SF1">
    <property type="entry name" value="ACYL-COENZYME A THIOESTERASE 13"/>
    <property type="match status" value="1"/>
</dbReference>